<dbReference type="AlphaFoldDB" id="A0A6B0UH70"/>
<feature type="chain" id="PRO_5025607920" evidence="1">
    <location>
        <begin position="26"/>
        <end position="108"/>
    </location>
</feature>
<feature type="signal peptide" evidence="1">
    <location>
        <begin position="1"/>
        <end position="25"/>
    </location>
</feature>
<dbReference type="EMBL" id="GIFC01007444">
    <property type="protein sequence ID" value="MXU89527.1"/>
    <property type="molecule type" value="Transcribed_RNA"/>
</dbReference>
<organism evidence="2">
    <name type="scientific">Ixodes ricinus</name>
    <name type="common">Common tick</name>
    <name type="synonym">Acarus ricinus</name>
    <dbReference type="NCBI Taxonomy" id="34613"/>
    <lineage>
        <taxon>Eukaryota</taxon>
        <taxon>Metazoa</taxon>
        <taxon>Ecdysozoa</taxon>
        <taxon>Arthropoda</taxon>
        <taxon>Chelicerata</taxon>
        <taxon>Arachnida</taxon>
        <taxon>Acari</taxon>
        <taxon>Parasitiformes</taxon>
        <taxon>Ixodida</taxon>
        <taxon>Ixodoidea</taxon>
        <taxon>Ixodidae</taxon>
        <taxon>Ixodinae</taxon>
        <taxon>Ixodes</taxon>
    </lineage>
</organism>
<reference evidence="2" key="1">
    <citation type="submission" date="2019-12" db="EMBL/GenBank/DDBJ databases">
        <title>An insight into the sialome of adult female Ixodes ricinus ticks feeding for 6 days.</title>
        <authorList>
            <person name="Perner J."/>
            <person name="Ribeiro J.M.C."/>
        </authorList>
    </citation>
    <scope>NUCLEOTIDE SEQUENCE</scope>
    <source>
        <strain evidence="2">Semi-engorged</strain>
        <tissue evidence="2">Salivary glands</tissue>
    </source>
</reference>
<evidence type="ECO:0000256" key="1">
    <source>
        <dbReference type="SAM" id="SignalP"/>
    </source>
</evidence>
<accession>A0A6B0UH70</accession>
<proteinExistence type="predicted"/>
<protein>
    <submittedName>
        <fullName evidence="2">Putative secreted protein</fullName>
    </submittedName>
</protein>
<keyword evidence="1" id="KW-0732">Signal</keyword>
<sequence length="108" mass="11959">MATLSAGGVTVFNVHVLCLPLAGCAVETKLLWHQSYVFRHMITFPRIPTHKKRGQLMKGRDSSLVSRARSLIPPHCQLTGERSILLSRQYITKLMGIGNNFAISAISL</sequence>
<evidence type="ECO:0000313" key="2">
    <source>
        <dbReference type="EMBL" id="MXU89527.1"/>
    </source>
</evidence>
<name>A0A6B0UH70_IXORI</name>